<dbReference type="EMBL" id="BARV01013111">
    <property type="protein sequence ID" value="GAI11699.1"/>
    <property type="molecule type" value="Genomic_DNA"/>
</dbReference>
<feature type="non-terminal residue" evidence="2">
    <location>
        <position position="1"/>
    </location>
</feature>
<name>X1MZB1_9ZZZZ</name>
<dbReference type="SUPFAM" id="SSF54862">
    <property type="entry name" value="4Fe-4S ferredoxins"/>
    <property type="match status" value="1"/>
</dbReference>
<comment type="caution">
    <text evidence="2">The sequence shown here is derived from an EMBL/GenBank/DDBJ whole genome shotgun (WGS) entry which is preliminary data.</text>
</comment>
<gene>
    <name evidence="2" type="ORF">S06H3_23892</name>
</gene>
<accession>X1MZB1</accession>
<protein>
    <recommendedName>
        <fullName evidence="1">4Fe-4S ferredoxin-type domain-containing protein</fullName>
    </recommendedName>
</protein>
<evidence type="ECO:0000259" key="1">
    <source>
        <dbReference type="PROSITE" id="PS51379"/>
    </source>
</evidence>
<evidence type="ECO:0000313" key="2">
    <source>
        <dbReference type="EMBL" id="GAI11699.1"/>
    </source>
</evidence>
<organism evidence="2">
    <name type="scientific">marine sediment metagenome</name>
    <dbReference type="NCBI Taxonomy" id="412755"/>
    <lineage>
        <taxon>unclassified sequences</taxon>
        <taxon>metagenomes</taxon>
        <taxon>ecological metagenomes</taxon>
    </lineage>
</organism>
<dbReference type="PROSITE" id="PS00198">
    <property type="entry name" value="4FE4S_FER_1"/>
    <property type="match status" value="1"/>
</dbReference>
<dbReference type="InterPro" id="IPR017900">
    <property type="entry name" value="4Fe4S_Fe_S_CS"/>
</dbReference>
<reference evidence="2" key="1">
    <citation type="journal article" date="2014" name="Front. Microbiol.">
        <title>High frequency of phylogenetically diverse reductive dehalogenase-homologous genes in deep subseafloor sedimentary metagenomes.</title>
        <authorList>
            <person name="Kawai M."/>
            <person name="Futagami T."/>
            <person name="Toyoda A."/>
            <person name="Takaki Y."/>
            <person name="Nishi S."/>
            <person name="Hori S."/>
            <person name="Arai W."/>
            <person name="Tsubouchi T."/>
            <person name="Morono Y."/>
            <person name="Uchiyama I."/>
            <person name="Ito T."/>
            <person name="Fujiyama A."/>
            <person name="Inagaki F."/>
            <person name="Takami H."/>
        </authorList>
    </citation>
    <scope>NUCLEOTIDE SEQUENCE</scope>
    <source>
        <strain evidence="2">Expedition CK06-06</strain>
    </source>
</reference>
<dbReference type="Gene3D" id="3.30.70.20">
    <property type="match status" value="1"/>
</dbReference>
<dbReference type="PROSITE" id="PS51379">
    <property type="entry name" value="4FE4S_FER_2"/>
    <property type="match status" value="1"/>
</dbReference>
<proteinExistence type="predicted"/>
<feature type="domain" description="4Fe-4S ferredoxin-type" evidence="1">
    <location>
        <begin position="17"/>
        <end position="46"/>
    </location>
</feature>
<dbReference type="Pfam" id="PF00037">
    <property type="entry name" value="Fer4"/>
    <property type="match status" value="1"/>
</dbReference>
<dbReference type="AlphaFoldDB" id="X1MZB1"/>
<dbReference type="InterPro" id="IPR017896">
    <property type="entry name" value="4Fe4S_Fe-S-bd"/>
</dbReference>
<sequence>VEIFKFEKSEDNYGRISIIEKNEDECIFCNLCLEKCPQEAITIKKLY</sequence>